<organism evidence="1 2">
    <name type="scientific">Diploscapter pachys</name>
    <dbReference type="NCBI Taxonomy" id="2018661"/>
    <lineage>
        <taxon>Eukaryota</taxon>
        <taxon>Metazoa</taxon>
        <taxon>Ecdysozoa</taxon>
        <taxon>Nematoda</taxon>
        <taxon>Chromadorea</taxon>
        <taxon>Rhabditida</taxon>
        <taxon>Rhabditina</taxon>
        <taxon>Rhabditomorpha</taxon>
        <taxon>Rhabditoidea</taxon>
        <taxon>Rhabditidae</taxon>
        <taxon>Diploscapter</taxon>
    </lineage>
</organism>
<keyword evidence="2" id="KW-1185">Reference proteome</keyword>
<gene>
    <name evidence="1" type="ORF">WR25_07971</name>
</gene>
<name>A0A2A2KNR0_9BILA</name>
<dbReference type="Gene3D" id="3.60.10.10">
    <property type="entry name" value="Endonuclease/exonuclease/phosphatase"/>
    <property type="match status" value="1"/>
</dbReference>
<evidence type="ECO:0008006" key="3">
    <source>
        <dbReference type="Google" id="ProtNLM"/>
    </source>
</evidence>
<dbReference type="OrthoDB" id="5894595at2759"/>
<evidence type="ECO:0000313" key="2">
    <source>
        <dbReference type="Proteomes" id="UP000218231"/>
    </source>
</evidence>
<dbReference type="SUPFAM" id="SSF56219">
    <property type="entry name" value="DNase I-like"/>
    <property type="match status" value="1"/>
</dbReference>
<sequence>MALGDHDTTASAMPPRPNVQALTELINRGMSLSKDEPQVYQYFKGARNMLAVRTEDQDKIIGLFWDIGSFQEYSKRLKTLIRLRRPDLILLNKLKCDVEPVYEFAKEQGYEATALAGFPILEGGVAILYDPRRIKMIKKNAGHFKHRHKTFKEGDKSAIDWTWIEFSFASHYYRIISMYCKSECRKEDIRDVIKQIGEAERRRIFLMANFNRQGFTCNQMKNLVNGRPTYAKITKHEGQVVSAAYASRDGILCSAADSLHIEVENPREPFYACDAPDNGKFHFVINFAIQSDDD</sequence>
<reference evidence="1 2" key="1">
    <citation type="journal article" date="2017" name="Curr. Biol.">
        <title>Genome architecture and evolution of a unichromosomal asexual nematode.</title>
        <authorList>
            <person name="Fradin H."/>
            <person name="Zegar C."/>
            <person name="Gutwein M."/>
            <person name="Lucas J."/>
            <person name="Kovtun M."/>
            <person name="Corcoran D."/>
            <person name="Baugh L.R."/>
            <person name="Kiontke K."/>
            <person name="Gunsalus K."/>
            <person name="Fitch D.H."/>
            <person name="Piano F."/>
        </authorList>
    </citation>
    <scope>NUCLEOTIDE SEQUENCE [LARGE SCALE GENOMIC DNA]</scope>
    <source>
        <strain evidence="1">PF1309</strain>
    </source>
</reference>
<accession>A0A2A2KNR0</accession>
<comment type="caution">
    <text evidence="1">The sequence shown here is derived from an EMBL/GenBank/DDBJ whole genome shotgun (WGS) entry which is preliminary data.</text>
</comment>
<protein>
    <recommendedName>
        <fullName evidence="3">Endonuclease/exonuclease/phosphatase domain-containing protein</fullName>
    </recommendedName>
</protein>
<evidence type="ECO:0000313" key="1">
    <source>
        <dbReference type="EMBL" id="PAV75636.1"/>
    </source>
</evidence>
<dbReference type="Proteomes" id="UP000218231">
    <property type="component" value="Unassembled WGS sequence"/>
</dbReference>
<dbReference type="AlphaFoldDB" id="A0A2A2KNR0"/>
<dbReference type="InterPro" id="IPR036691">
    <property type="entry name" value="Endo/exonu/phosph_ase_sf"/>
</dbReference>
<dbReference type="EMBL" id="LIAE01008049">
    <property type="protein sequence ID" value="PAV75636.1"/>
    <property type="molecule type" value="Genomic_DNA"/>
</dbReference>
<proteinExistence type="predicted"/>